<dbReference type="PANTHER" id="PTHR42756:SF1">
    <property type="entry name" value="TRANSCRIPTIONAL REPRESSOR OF EMRAB OPERON"/>
    <property type="match status" value="1"/>
</dbReference>
<evidence type="ECO:0000256" key="1">
    <source>
        <dbReference type="ARBA" id="ARBA00023015"/>
    </source>
</evidence>
<dbReference type="InterPro" id="IPR036388">
    <property type="entry name" value="WH-like_DNA-bd_sf"/>
</dbReference>
<protein>
    <submittedName>
        <fullName evidence="5">Transcriptional regulator, MarR family</fullName>
    </submittedName>
</protein>
<dbReference type="Gene3D" id="1.10.10.10">
    <property type="entry name" value="Winged helix-like DNA-binding domain superfamily/Winged helix DNA-binding domain"/>
    <property type="match status" value="1"/>
</dbReference>
<evidence type="ECO:0000259" key="4">
    <source>
        <dbReference type="PROSITE" id="PS50995"/>
    </source>
</evidence>
<evidence type="ECO:0000256" key="3">
    <source>
        <dbReference type="ARBA" id="ARBA00023163"/>
    </source>
</evidence>
<dbReference type="PROSITE" id="PS50995">
    <property type="entry name" value="HTH_MARR_2"/>
    <property type="match status" value="1"/>
</dbReference>
<dbReference type="InterPro" id="IPR000835">
    <property type="entry name" value="HTH_MarR-typ"/>
</dbReference>
<name>A0A3B1A8S3_9ZZZZ</name>
<dbReference type="PROSITE" id="PS01117">
    <property type="entry name" value="HTH_MARR_1"/>
    <property type="match status" value="1"/>
</dbReference>
<dbReference type="GO" id="GO:0003700">
    <property type="term" value="F:DNA-binding transcription factor activity"/>
    <property type="evidence" value="ECO:0007669"/>
    <property type="project" value="InterPro"/>
</dbReference>
<keyword evidence="1" id="KW-0805">Transcription regulation</keyword>
<organism evidence="5">
    <name type="scientific">hydrothermal vent metagenome</name>
    <dbReference type="NCBI Taxonomy" id="652676"/>
    <lineage>
        <taxon>unclassified sequences</taxon>
        <taxon>metagenomes</taxon>
        <taxon>ecological metagenomes</taxon>
    </lineage>
</organism>
<dbReference type="Pfam" id="PF01047">
    <property type="entry name" value="MarR"/>
    <property type="match status" value="1"/>
</dbReference>
<dbReference type="PANTHER" id="PTHR42756">
    <property type="entry name" value="TRANSCRIPTIONAL REGULATOR, MARR"/>
    <property type="match status" value="1"/>
</dbReference>
<dbReference type="SUPFAM" id="SSF46785">
    <property type="entry name" value="Winged helix' DNA-binding domain"/>
    <property type="match status" value="1"/>
</dbReference>
<evidence type="ECO:0000313" key="5">
    <source>
        <dbReference type="EMBL" id="VAW96007.1"/>
    </source>
</evidence>
<dbReference type="InterPro" id="IPR023187">
    <property type="entry name" value="Tscrpt_reg_MarR-type_CS"/>
</dbReference>
<dbReference type="InterPro" id="IPR036390">
    <property type="entry name" value="WH_DNA-bd_sf"/>
</dbReference>
<keyword evidence="3" id="KW-0804">Transcription</keyword>
<keyword evidence="2" id="KW-0238">DNA-binding</keyword>
<accession>A0A3B1A8S3</accession>
<dbReference type="AlphaFoldDB" id="A0A3B1A8S3"/>
<dbReference type="SMART" id="SM00347">
    <property type="entry name" value="HTH_MARR"/>
    <property type="match status" value="1"/>
</dbReference>
<dbReference type="EMBL" id="UOFR01000036">
    <property type="protein sequence ID" value="VAW96007.1"/>
    <property type="molecule type" value="Genomic_DNA"/>
</dbReference>
<dbReference type="GO" id="GO:0003677">
    <property type="term" value="F:DNA binding"/>
    <property type="evidence" value="ECO:0007669"/>
    <property type="project" value="UniProtKB-KW"/>
</dbReference>
<proteinExistence type="predicted"/>
<sequence length="149" mass="16983">MSSKYVNSEQNQDFMPLMRALVRAYQAFAAYDASGYRDIDLTVSQADVLFTLGNTDGLTFKEIGNQTLITKGTLTGVIDRMEDKGLVKRVSLSDDRRCTRVVLTAKGAKMFERVFPQQLAYIKARFDRMDTKSQQEALVHLRKIREIFS</sequence>
<reference evidence="5" key="1">
    <citation type="submission" date="2018-06" db="EMBL/GenBank/DDBJ databases">
        <authorList>
            <person name="Zhirakovskaya E."/>
        </authorList>
    </citation>
    <scope>NUCLEOTIDE SEQUENCE</scope>
</reference>
<gene>
    <name evidence="5" type="ORF">MNBD_GAMMA21-2221</name>
</gene>
<dbReference type="PRINTS" id="PR00598">
    <property type="entry name" value="HTHMARR"/>
</dbReference>
<feature type="domain" description="HTH marR-type" evidence="4">
    <location>
        <begin position="14"/>
        <end position="146"/>
    </location>
</feature>
<evidence type="ECO:0000256" key="2">
    <source>
        <dbReference type="ARBA" id="ARBA00023125"/>
    </source>
</evidence>